<dbReference type="Pfam" id="PF00535">
    <property type="entry name" value="Glycos_transf_2"/>
    <property type="match status" value="1"/>
</dbReference>
<dbReference type="InterPro" id="IPR029044">
    <property type="entry name" value="Nucleotide-diphossugar_trans"/>
</dbReference>
<dbReference type="PANTHER" id="PTHR48090">
    <property type="entry name" value="UNDECAPRENYL-PHOSPHATE 4-DEOXY-4-FORMAMIDO-L-ARABINOSE TRANSFERASE-RELATED"/>
    <property type="match status" value="1"/>
</dbReference>
<evidence type="ECO:0000313" key="2">
    <source>
        <dbReference type="EMBL" id="MBB6446027.1"/>
    </source>
</evidence>
<comment type="caution">
    <text evidence="2">The sequence shown here is derived from an EMBL/GenBank/DDBJ whole genome shotgun (WGS) entry which is preliminary data.</text>
</comment>
<reference evidence="2 3" key="1">
    <citation type="submission" date="2020-08" db="EMBL/GenBank/DDBJ databases">
        <title>Genomic Encyclopedia of Type Strains, Phase IV (KMG-IV): sequencing the most valuable type-strain genomes for metagenomic binning, comparative biology and taxonomic classification.</title>
        <authorList>
            <person name="Goeker M."/>
        </authorList>
    </citation>
    <scope>NUCLEOTIDE SEQUENCE [LARGE SCALE GENOMIC DNA]</scope>
    <source>
        <strain evidence="2 3">DSM 5391</strain>
    </source>
</reference>
<evidence type="ECO:0000313" key="3">
    <source>
        <dbReference type="Proteomes" id="UP000531594"/>
    </source>
</evidence>
<name>A0A7X0HUA4_9BACI</name>
<dbReference type="InterPro" id="IPR050256">
    <property type="entry name" value="Glycosyltransferase_2"/>
</dbReference>
<evidence type="ECO:0000259" key="1">
    <source>
        <dbReference type="Pfam" id="PF00535"/>
    </source>
</evidence>
<dbReference type="SUPFAM" id="SSF53448">
    <property type="entry name" value="Nucleotide-diphospho-sugar transferases"/>
    <property type="match status" value="1"/>
</dbReference>
<protein>
    <recommendedName>
        <fullName evidence="1">Glycosyltransferase 2-like domain-containing protein</fullName>
    </recommendedName>
</protein>
<dbReference type="Proteomes" id="UP000531594">
    <property type="component" value="Unassembled WGS sequence"/>
</dbReference>
<gene>
    <name evidence="2" type="ORF">HNR53_002677</name>
</gene>
<dbReference type="PANTHER" id="PTHR48090:SF7">
    <property type="entry name" value="RFBJ PROTEIN"/>
    <property type="match status" value="1"/>
</dbReference>
<feature type="domain" description="Glycosyltransferase 2-like" evidence="1">
    <location>
        <begin position="7"/>
        <end position="165"/>
    </location>
</feature>
<dbReference type="CDD" id="cd04179">
    <property type="entry name" value="DPM_DPG-synthase_like"/>
    <property type="match status" value="1"/>
</dbReference>
<dbReference type="InterPro" id="IPR001173">
    <property type="entry name" value="Glyco_trans_2-like"/>
</dbReference>
<proteinExistence type="predicted"/>
<sequence>MKSDVLIIVPAYNEQESIYKTVLSIQKLKKYDYVVVNDGSTDRTAEILDQYHFNHIDLPINLGIGGAMQTGYKYAERKGYDYAIQFDADGQHSADDLDKMVQEMKTSNVDMVIGSRFVEKSDYKGSIMRRIGIFYFYFLLYALTKVKVKDPTSGYRIVNKKIIAEFTRYYPVDYPEVEVIVHLSKRKYRIKETKVEMNDRQGGVSSITPGKSIYYMIKVTVFSFLRVIF</sequence>
<dbReference type="EMBL" id="JACHGK010000009">
    <property type="protein sequence ID" value="MBB6446027.1"/>
    <property type="molecule type" value="Genomic_DNA"/>
</dbReference>
<organism evidence="2 3">
    <name type="scientific">Bacillus benzoevorans</name>
    <dbReference type="NCBI Taxonomy" id="1456"/>
    <lineage>
        <taxon>Bacteria</taxon>
        <taxon>Bacillati</taxon>
        <taxon>Bacillota</taxon>
        <taxon>Bacilli</taxon>
        <taxon>Bacillales</taxon>
        <taxon>Bacillaceae</taxon>
        <taxon>Bacillus</taxon>
    </lineage>
</organism>
<dbReference type="Gene3D" id="3.90.550.10">
    <property type="entry name" value="Spore Coat Polysaccharide Biosynthesis Protein SpsA, Chain A"/>
    <property type="match status" value="1"/>
</dbReference>
<accession>A0A7X0HUA4</accession>
<dbReference type="RefSeq" id="WP_184526657.1">
    <property type="nucleotide sequence ID" value="NZ_JACHGK010000009.1"/>
</dbReference>
<keyword evidence="3" id="KW-1185">Reference proteome</keyword>
<dbReference type="AlphaFoldDB" id="A0A7X0HUA4"/>